<sequence>MLLIMSRALDSVPKSQVAKVLVAASEWLVLSFFPCIPPTLISATSFKTLLESHQHYCSGVRAYSHTDTPPGATPKPKVFRDDPLGILGPLLGRLEGFEDSLMDLLWGEVVALSPEFLKVGKELEEI</sequence>
<dbReference type="RefSeq" id="XP_062801352.1">
    <property type="nucleotide sequence ID" value="XM_062940388.1"/>
</dbReference>
<gene>
    <name evidence="1" type="ORF">QC764_0049450</name>
</gene>
<dbReference type="EMBL" id="JAFFHC010000003">
    <property type="protein sequence ID" value="KAK4677882.1"/>
    <property type="molecule type" value="Genomic_DNA"/>
</dbReference>
<keyword evidence="2" id="KW-1185">Reference proteome</keyword>
<accession>A0ABR0IBU7</accession>
<comment type="caution">
    <text evidence="1">The sequence shown here is derived from an EMBL/GenBank/DDBJ whole genome shotgun (WGS) entry which is preliminary data.</text>
</comment>
<name>A0ABR0IBU7_9PEZI</name>
<protein>
    <submittedName>
        <fullName evidence="1">Uncharacterized protein</fullName>
    </submittedName>
</protein>
<organism evidence="1 2">
    <name type="scientific">Podospora pseudoanserina</name>
    <dbReference type="NCBI Taxonomy" id="2609844"/>
    <lineage>
        <taxon>Eukaryota</taxon>
        <taxon>Fungi</taxon>
        <taxon>Dikarya</taxon>
        <taxon>Ascomycota</taxon>
        <taxon>Pezizomycotina</taxon>
        <taxon>Sordariomycetes</taxon>
        <taxon>Sordariomycetidae</taxon>
        <taxon>Sordariales</taxon>
        <taxon>Podosporaceae</taxon>
        <taxon>Podospora</taxon>
    </lineage>
</organism>
<dbReference type="Proteomes" id="UP001323617">
    <property type="component" value="Unassembled WGS sequence"/>
</dbReference>
<evidence type="ECO:0000313" key="1">
    <source>
        <dbReference type="EMBL" id="KAK4677882.1"/>
    </source>
</evidence>
<reference evidence="1 2" key="1">
    <citation type="journal article" date="2023" name="bioRxiv">
        <title>High-quality genome assemblies of four members of thePodospora anserinaspecies complex.</title>
        <authorList>
            <person name="Ament-Velasquez S.L."/>
            <person name="Vogan A.A."/>
            <person name="Wallerman O."/>
            <person name="Hartmann F."/>
            <person name="Gautier V."/>
            <person name="Silar P."/>
            <person name="Giraud T."/>
            <person name="Johannesson H."/>
        </authorList>
    </citation>
    <scope>NUCLEOTIDE SEQUENCE [LARGE SCALE GENOMIC DNA]</scope>
    <source>
        <strain evidence="1 2">CBS 124.78</strain>
    </source>
</reference>
<dbReference type="GeneID" id="87960951"/>
<evidence type="ECO:0000313" key="2">
    <source>
        <dbReference type="Proteomes" id="UP001323617"/>
    </source>
</evidence>
<proteinExistence type="predicted"/>